<organism evidence="3 4">
    <name type="scientific">Hermanssonia centrifuga</name>
    <dbReference type="NCBI Taxonomy" id="98765"/>
    <lineage>
        <taxon>Eukaryota</taxon>
        <taxon>Fungi</taxon>
        <taxon>Dikarya</taxon>
        <taxon>Basidiomycota</taxon>
        <taxon>Agaricomycotina</taxon>
        <taxon>Agaricomycetes</taxon>
        <taxon>Polyporales</taxon>
        <taxon>Meruliaceae</taxon>
        <taxon>Hermanssonia</taxon>
    </lineage>
</organism>
<keyword evidence="1" id="KW-0175">Coiled coil</keyword>
<evidence type="ECO:0000256" key="1">
    <source>
        <dbReference type="SAM" id="Coils"/>
    </source>
</evidence>
<keyword evidence="4" id="KW-1185">Reference proteome</keyword>
<evidence type="ECO:0000313" key="4">
    <source>
        <dbReference type="Proteomes" id="UP000309038"/>
    </source>
</evidence>
<name>A0A4S4K976_9APHY</name>
<dbReference type="PANTHER" id="PTHR33096:SF1">
    <property type="entry name" value="CXC1-LIKE CYSTEINE CLUSTER ASSOCIATED WITH KDZ TRANSPOSASES DOMAIN-CONTAINING PROTEIN"/>
    <property type="match status" value="1"/>
</dbReference>
<feature type="region of interest" description="Disordered" evidence="2">
    <location>
        <begin position="435"/>
        <end position="481"/>
    </location>
</feature>
<evidence type="ECO:0000256" key="2">
    <source>
        <dbReference type="SAM" id="MobiDB-lite"/>
    </source>
</evidence>
<dbReference type="PANTHER" id="PTHR33096">
    <property type="entry name" value="CXC2 DOMAIN-CONTAINING PROTEIN"/>
    <property type="match status" value="1"/>
</dbReference>
<dbReference type="AlphaFoldDB" id="A0A4S4K976"/>
<proteinExistence type="predicted"/>
<protein>
    <submittedName>
        <fullName evidence="3">Uncharacterized protein</fullName>
    </submittedName>
</protein>
<dbReference type="Pfam" id="PF18758">
    <property type="entry name" value="KDZ"/>
    <property type="match status" value="1"/>
</dbReference>
<dbReference type="InterPro" id="IPR040521">
    <property type="entry name" value="KDZ"/>
</dbReference>
<sequence>MDPKWQKRKVCDRFLDALFHAVDGNFVSNQKDKKMDGDDFPLTLGAGYFANKNDVQKFIADLGPFKVEHSTCHKFGAMGYAGHWGNVSGTVGLSCARHMFVLPGGGVDLQKGERFANIDFAMVSGLHRFMDLPMHVSAYDINCQYRINFDRRMEEFRTRGMEFASIRIRLKYFPWTIAGVGKFHLPAHKASCRYKYSFRYLPGVGMTDGEAVERIWASLNTLALRTREMASGHRHDTINDFQNDMNVRRVHGIAVQLKSKYEEAVRMYERAKANLDTLEQEIATGTIGSEKLSEWKAEEVEWLDAVTHREKHEQLRNPYEPNKQQALTQKEMVAEMSAKTSASNGRSPGLVGAIDEGIELQEIRASLLAEASVGAASDVSAKSLEEMVKAFHTRVESWHVREAAHLIPLVEDATGNLDAATQNAALELIVDARRSEDEDDDWMTGEASKASVKSSDVEIGSKRKREEMASQDDLQPPRHRSPIWHEINDIRIDLPSSHHKAIRTHEALVEAVTVEKRLREGQATELLDNLRSHLITSYGLVKKRLDVKGQGLSTRAQAHANRKYKAIRLAATAYRRTRAALLKLGMPEDHVSFKALRREDVRAFTVMTAEQELGDSKKAPSWIWENLEFVNTQGEGKVKEYFEDAIRVHWFRSSALRSRWDEEQRLLLEEMARTVRFFMYYERKWKREAVGHDKTGMVGYAAYARRQSYRMIYNETIHDVTRFI</sequence>
<reference evidence="3 4" key="1">
    <citation type="submission" date="2019-02" db="EMBL/GenBank/DDBJ databases">
        <title>Genome sequencing of the rare red list fungi Phlebia centrifuga.</title>
        <authorList>
            <person name="Buettner E."/>
            <person name="Kellner H."/>
        </authorList>
    </citation>
    <scope>NUCLEOTIDE SEQUENCE [LARGE SCALE GENOMIC DNA]</scope>
    <source>
        <strain evidence="3 4">DSM 108282</strain>
    </source>
</reference>
<accession>A0A4S4K976</accession>
<dbReference type="Proteomes" id="UP000309038">
    <property type="component" value="Unassembled WGS sequence"/>
</dbReference>
<feature type="compositionally biased region" description="Basic and acidic residues" evidence="2">
    <location>
        <begin position="455"/>
        <end position="468"/>
    </location>
</feature>
<evidence type="ECO:0000313" key="3">
    <source>
        <dbReference type="EMBL" id="THG94050.1"/>
    </source>
</evidence>
<gene>
    <name evidence="3" type="ORF">EW026_g7340</name>
</gene>
<feature type="coiled-coil region" evidence="1">
    <location>
        <begin position="254"/>
        <end position="281"/>
    </location>
</feature>
<comment type="caution">
    <text evidence="3">The sequence shown here is derived from an EMBL/GenBank/DDBJ whole genome shotgun (WGS) entry which is preliminary data.</text>
</comment>
<dbReference type="EMBL" id="SGPJ01000513">
    <property type="protein sequence ID" value="THG94050.1"/>
    <property type="molecule type" value="Genomic_DNA"/>
</dbReference>